<gene>
    <name evidence="6" type="ORF">UFOPK2810_01137</name>
</gene>
<evidence type="ECO:0000256" key="2">
    <source>
        <dbReference type="ARBA" id="ARBA00022692"/>
    </source>
</evidence>
<dbReference type="GO" id="GO:0016020">
    <property type="term" value="C:membrane"/>
    <property type="evidence" value="ECO:0007669"/>
    <property type="project" value="UniProtKB-SubCell"/>
</dbReference>
<sequence length="389" mass="39717">MTTMPAAPTPTPTARRPFAAMLIAAVIGLACGYVVLEFVNAGILLLWETIPRSWESTPAWYVIGILLVGAVLVYLIRTHVGDAGHSPIDGITIARLSPKDYVGVILAIVASLWGGVVLGPEVALVTTGSMLGGIVATRMRLAGPKDVKKIVGSGALGAILALFIGPITSGSMKLGTAPSAVEFDQLGWAVVVAIISVVVVTLARMGAGMMTRVTRGRPHLVILVATSLVIAVSALIVQSLTGEGIFYIVTSGEEFIGDLPSLTSVSTIIAIIVFKAIAYAVSLGSGFRGGPFFPAMFIGAASGLLISRAMGEAGPSVPTAIAVGVVASLIATAPMKWPIAIGLGIVLGMLIGTWALVPATLVGAIVARAVPRWGDRLASAKVSEPVSAG</sequence>
<feature type="transmembrane region" description="Helical" evidence="5">
    <location>
        <begin position="219"/>
        <end position="241"/>
    </location>
</feature>
<accession>A0A6J6UDC4</accession>
<evidence type="ECO:0000256" key="5">
    <source>
        <dbReference type="SAM" id="Phobius"/>
    </source>
</evidence>
<evidence type="ECO:0000256" key="3">
    <source>
        <dbReference type="ARBA" id="ARBA00022989"/>
    </source>
</evidence>
<dbReference type="SUPFAM" id="SSF81340">
    <property type="entry name" value="Clc chloride channel"/>
    <property type="match status" value="1"/>
</dbReference>
<feature type="transmembrane region" description="Helical" evidence="5">
    <location>
        <begin position="101"/>
        <end position="126"/>
    </location>
</feature>
<dbReference type="Pfam" id="PF00654">
    <property type="entry name" value="Voltage_CLC"/>
    <property type="match status" value="1"/>
</dbReference>
<organism evidence="6">
    <name type="scientific">freshwater metagenome</name>
    <dbReference type="NCBI Taxonomy" id="449393"/>
    <lineage>
        <taxon>unclassified sequences</taxon>
        <taxon>metagenomes</taxon>
        <taxon>ecological metagenomes</taxon>
    </lineage>
</organism>
<reference evidence="6" key="1">
    <citation type="submission" date="2020-05" db="EMBL/GenBank/DDBJ databases">
        <authorList>
            <person name="Chiriac C."/>
            <person name="Salcher M."/>
            <person name="Ghai R."/>
            <person name="Kavagutti S V."/>
        </authorList>
    </citation>
    <scope>NUCLEOTIDE SEQUENCE</scope>
</reference>
<feature type="transmembrane region" description="Helical" evidence="5">
    <location>
        <begin position="59"/>
        <end position="76"/>
    </location>
</feature>
<protein>
    <submittedName>
        <fullName evidence="6">Unannotated protein</fullName>
    </submittedName>
</protein>
<dbReference type="InterPro" id="IPR001807">
    <property type="entry name" value="ClC"/>
</dbReference>
<keyword evidence="4 5" id="KW-0472">Membrane</keyword>
<feature type="transmembrane region" description="Helical" evidence="5">
    <location>
        <begin position="20"/>
        <end position="47"/>
    </location>
</feature>
<feature type="transmembrane region" description="Helical" evidence="5">
    <location>
        <begin position="147"/>
        <end position="167"/>
    </location>
</feature>
<dbReference type="AlphaFoldDB" id="A0A6J6UDC4"/>
<evidence type="ECO:0000313" key="6">
    <source>
        <dbReference type="EMBL" id="CAB4757098.1"/>
    </source>
</evidence>
<evidence type="ECO:0000256" key="4">
    <source>
        <dbReference type="ARBA" id="ARBA00023136"/>
    </source>
</evidence>
<dbReference type="GO" id="GO:0015108">
    <property type="term" value="F:chloride transmembrane transporter activity"/>
    <property type="evidence" value="ECO:0007669"/>
    <property type="project" value="InterPro"/>
</dbReference>
<feature type="transmembrane region" description="Helical" evidence="5">
    <location>
        <begin position="340"/>
        <end position="367"/>
    </location>
</feature>
<dbReference type="InterPro" id="IPR014743">
    <property type="entry name" value="Cl-channel_core"/>
</dbReference>
<dbReference type="EMBL" id="CAEZYZ010000194">
    <property type="protein sequence ID" value="CAB4757098.1"/>
    <property type="molecule type" value="Genomic_DNA"/>
</dbReference>
<name>A0A6J6UDC4_9ZZZZ</name>
<feature type="transmembrane region" description="Helical" evidence="5">
    <location>
        <begin position="187"/>
        <end position="207"/>
    </location>
</feature>
<keyword evidence="2 5" id="KW-0812">Transmembrane</keyword>
<feature type="transmembrane region" description="Helical" evidence="5">
    <location>
        <begin position="292"/>
        <end position="310"/>
    </location>
</feature>
<evidence type="ECO:0000256" key="1">
    <source>
        <dbReference type="ARBA" id="ARBA00004141"/>
    </source>
</evidence>
<comment type="subcellular location">
    <subcellularLocation>
        <location evidence="1">Membrane</location>
        <topology evidence="1">Multi-pass membrane protein</topology>
    </subcellularLocation>
</comment>
<dbReference type="Gene3D" id="1.10.3080.10">
    <property type="entry name" value="Clc chloride channel"/>
    <property type="match status" value="2"/>
</dbReference>
<keyword evidence="3 5" id="KW-1133">Transmembrane helix</keyword>
<feature type="transmembrane region" description="Helical" evidence="5">
    <location>
        <begin position="261"/>
        <end position="280"/>
    </location>
</feature>
<proteinExistence type="predicted"/>